<keyword evidence="1" id="KW-0812">Transmembrane</keyword>
<evidence type="ECO:0000313" key="2">
    <source>
        <dbReference type="EMBL" id="EGU73584.1"/>
    </source>
</evidence>
<sequence length="123" mass="14740">MSNSLGVKIRAAFGAIVFLVAIMAFLLIDIYHRARRTYREVAYHRNLQNFLYWITSGLQPYNQFADRDESNRGYYYHWRVGTMLRIHLEDAVTTGLYTFLFLILFLLFGVWIIQYWIARWLFG</sequence>
<accession>F9GB73</accession>
<keyword evidence="1" id="KW-1133">Transmembrane helix</keyword>
<comment type="caution">
    <text evidence="2">The sequence shown here is derived from an EMBL/GenBank/DDBJ whole genome shotgun (WGS) entry which is preliminary data.</text>
</comment>
<reference evidence="2" key="1">
    <citation type="journal article" date="2012" name="Mol. Plant Microbe Interact.">
        <title>A highly conserved effector in Fusarium oxysporum is required for full virulence on Arabidopsis.</title>
        <authorList>
            <person name="Thatcher L.F."/>
            <person name="Gardiner D.M."/>
            <person name="Kazan K."/>
            <person name="Manners J."/>
        </authorList>
    </citation>
    <scope>NUCLEOTIDE SEQUENCE [LARGE SCALE GENOMIC DNA]</scope>
    <source>
        <strain evidence="2">Fo5176</strain>
    </source>
</reference>
<feature type="transmembrane region" description="Helical" evidence="1">
    <location>
        <begin position="12"/>
        <end position="31"/>
    </location>
</feature>
<protein>
    <submittedName>
        <fullName evidence="2">Uncharacterized protein</fullName>
    </submittedName>
</protein>
<name>F9GB73_FUSOF</name>
<dbReference type="AlphaFoldDB" id="F9GB73"/>
<organism evidence="2">
    <name type="scientific">Fusarium oxysporum (strain Fo5176)</name>
    <name type="common">Fusarium vascular wilt</name>
    <dbReference type="NCBI Taxonomy" id="660025"/>
    <lineage>
        <taxon>Eukaryota</taxon>
        <taxon>Fungi</taxon>
        <taxon>Dikarya</taxon>
        <taxon>Ascomycota</taxon>
        <taxon>Pezizomycotina</taxon>
        <taxon>Sordariomycetes</taxon>
        <taxon>Hypocreomycetidae</taxon>
        <taxon>Hypocreales</taxon>
        <taxon>Nectriaceae</taxon>
        <taxon>Fusarium</taxon>
        <taxon>Fusarium oxysporum species complex</taxon>
    </lineage>
</organism>
<keyword evidence="1" id="KW-0472">Membrane</keyword>
<dbReference type="OrthoDB" id="5103543at2759"/>
<evidence type="ECO:0000256" key="1">
    <source>
        <dbReference type="SAM" id="Phobius"/>
    </source>
</evidence>
<dbReference type="EMBL" id="AFQF01004483">
    <property type="protein sequence ID" value="EGU73584.1"/>
    <property type="molecule type" value="Genomic_DNA"/>
</dbReference>
<proteinExistence type="predicted"/>
<gene>
    <name evidence="2" type="ORF">FOXB_15906</name>
</gene>
<feature type="transmembrane region" description="Helical" evidence="1">
    <location>
        <begin position="95"/>
        <end position="117"/>
    </location>
</feature>